<name>A0AAW4X055_9FIRM</name>
<dbReference type="AlphaFoldDB" id="A0AAW4X055"/>
<protein>
    <submittedName>
        <fullName evidence="1">Uncharacterized protein</fullName>
    </submittedName>
</protein>
<gene>
    <name evidence="1" type="ORF">LJ207_06840</name>
</gene>
<sequence length="48" mass="5636">MERLHREKNLSKTEKEKIIKAMINGYKKMAEVNEDFIKKVSLLEDGAK</sequence>
<comment type="caution">
    <text evidence="1">The sequence shown here is derived from an EMBL/GenBank/DDBJ whole genome shotgun (WGS) entry which is preliminary data.</text>
</comment>
<keyword evidence="2" id="KW-1185">Reference proteome</keyword>
<dbReference type="Proteomes" id="UP001199296">
    <property type="component" value="Unassembled WGS sequence"/>
</dbReference>
<reference evidence="1 2" key="1">
    <citation type="submission" date="2021-10" db="EMBL/GenBank/DDBJ databases">
        <authorList>
            <person name="Grouzdev D.S."/>
            <person name="Pantiukh K.S."/>
            <person name="Krutkina M.S."/>
        </authorList>
    </citation>
    <scope>NUCLEOTIDE SEQUENCE [LARGE SCALE GENOMIC DNA]</scope>
    <source>
        <strain evidence="1 2">Z-7514</strain>
    </source>
</reference>
<dbReference type="RefSeq" id="WP_229345470.1">
    <property type="nucleotide sequence ID" value="NZ_JAJFAT010000008.1"/>
</dbReference>
<proteinExistence type="predicted"/>
<evidence type="ECO:0000313" key="1">
    <source>
        <dbReference type="EMBL" id="MCC3145036.1"/>
    </source>
</evidence>
<dbReference type="EMBL" id="JAJFAT010000008">
    <property type="protein sequence ID" value="MCC3145036.1"/>
    <property type="molecule type" value="Genomic_DNA"/>
</dbReference>
<evidence type="ECO:0000313" key="2">
    <source>
        <dbReference type="Proteomes" id="UP001199296"/>
    </source>
</evidence>
<organism evidence="1 2">
    <name type="scientific">Halanaerobium polyolivorans</name>
    <dbReference type="NCBI Taxonomy" id="2886943"/>
    <lineage>
        <taxon>Bacteria</taxon>
        <taxon>Bacillati</taxon>
        <taxon>Bacillota</taxon>
        <taxon>Clostridia</taxon>
        <taxon>Halanaerobiales</taxon>
        <taxon>Halanaerobiaceae</taxon>
        <taxon>Halanaerobium</taxon>
    </lineage>
</organism>
<accession>A0AAW4X055</accession>